<organism evidence="1">
    <name type="scientific">Rhizophora mucronata</name>
    <name type="common">Asiatic mangrove</name>
    <dbReference type="NCBI Taxonomy" id="61149"/>
    <lineage>
        <taxon>Eukaryota</taxon>
        <taxon>Viridiplantae</taxon>
        <taxon>Streptophyta</taxon>
        <taxon>Embryophyta</taxon>
        <taxon>Tracheophyta</taxon>
        <taxon>Spermatophyta</taxon>
        <taxon>Magnoliopsida</taxon>
        <taxon>eudicotyledons</taxon>
        <taxon>Gunneridae</taxon>
        <taxon>Pentapetalae</taxon>
        <taxon>rosids</taxon>
        <taxon>fabids</taxon>
        <taxon>Malpighiales</taxon>
        <taxon>Rhizophoraceae</taxon>
        <taxon>Rhizophora</taxon>
    </lineage>
</organism>
<dbReference type="EMBL" id="GGEC01030352">
    <property type="protein sequence ID" value="MBX10836.1"/>
    <property type="molecule type" value="Transcribed_RNA"/>
</dbReference>
<reference evidence="1" key="1">
    <citation type="submission" date="2018-02" db="EMBL/GenBank/DDBJ databases">
        <title>Rhizophora mucronata_Transcriptome.</title>
        <authorList>
            <person name="Meera S.P."/>
            <person name="Sreeshan A."/>
            <person name="Augustine A."/>
        </authorList>
    </citation>
    <scope>NUCLEOTIDE SEQUENCE</scope>
    <source>
        <tissue evidence="1">Leaf</tissue>
    </source>
</reference>
<proteinExistence type="predicted"/>
<name>A0A2P2KYQ5_RHIMU</name>
<protein>
    <submittedName>
        <fullName evidence="1">Uncharacterized protein</fullName>
    </submittedName>
</protein>
<evidence type="ECO:0000313" key="1">
    <source>
        <dbReference type="EMBL" id="MBX10836.1"/>
    </source>
</evidence>
<accession>A0A2P2KYQ5</accession>
<dbReference type="AlphaFoldDB" id="A0A2P2KYQ5"/>
<sequence>MTVLRINVPEFVVLQQRWLHLEPPVCARLNISAQK</sequence>